<keyword evidence="1" id="KW-0156">Chromatin regulator</keyword>
<dbReference type="GO" id="GO:0043035">
    <property type="term" value="F:chromatin insulator sequence binding"/>
    <property type="evidence" value="ECO:0007669"/>
    <property type="project" value="UniProtKB-UniRule"/>
</dbReference>
<dbReference type="HAMAP" id="MF_03046">
    <property type="entry name" value="ENY2_Sus1"/>
    <property type="match status" value="1"/>
</dbReference>
<dbReference type="GO" id="GO:0005654">
    <property type="term" value="C:nucleoplasm"/>
    <property type="evidence" value="ECO:0007669"/>
    <property type="project" value="UniProtKB-SubCell"/>
</dbReference>
<organism evidence="2 3">
    <name type="scientific">Drosophila mauritiana</name>
    <name type="common">Fruit fly</name>
    <dbReference type="NCBI Taxonomy" id="7226"/>
    <lineage>
        <taxon>Eukaryota</taxon>
        <taxon>Metazoa</taxon>
        <taxon>Ecdysozoa</taxon>
        <taxon>Arthropoda</taxon>
        <taxon>Hexapoda</taxon>
        <taxon>Insecta</taxon>
        <taxon>Pterygota</taxon>
        <taxon>Neoptera</taxon>
        <taxon>Endopterygota</taxon>
        <taxon>Diptera</taxon>
        <taxon>Brachycera</taxon>
        <taxon>Muscomorpha</taxon>
        <taxon>Ephydroidea</taxon>
        <taxon>Drosophilidae</taxon>
        <taxon>Drosophila</taxon>
        <taxon>Sophophora</taxon>
    </lineage>
</organism>
<keyword evidence="1" id="KW-0539">Nucleus</keyword>
<keyword evidence="1" id="KW-0813">Transport</keyword>
<dbReference type="GO" id="GO:0005737">
    <property type="term" value="C:cytoplasm"/>
    <property type="evidence" value="ECO:0007669"/>
    <property type="project" value="UniProtKB-SubCell"/>
</dbReference>
<comment type="subunit">
    <text evidence="1">Component of the nuclear pore complex (NPC)-associated AMEX complex (anchoring and mRNA export complex), composed of at least e(y)2 and xmas-2. Component of the SAGA transcription coactivator-HAT complexes, at least composed of Ada2b, e(y)2, Pcaf/Gcn5, Taf10 and Nipped-A/Trrap. Within the SAGA complex, e(y)2, Sgf11, and not/nonstop form an additional subcomplex of SAGA called the DUB module (deubiquitination module). Component of the THO complex, composed of at least e(y)2, HPR1, THO2, THOC5, THOC6 and THOC7. Interacts with e(y)1. Interacts with su(Hw) (via zinc fingers). Interacts with xmas-2; required for localization to the nuclear periphery. Interacts with the nuclear pore complex (NPC).</text>
</comment>
<dbReference type="GO" id="GO:0005643">
    <property type="term" value="C:nuclear pore"/>
    <property type="evidence" value="ECO:0007669"/>
    <property type="project" value="UniProtKB-UniRule"/>
</dbReference>
<gene>
    <name evidence="3" type="primary">LOC117142387</name>
    <name evidence="1" type="synonym">e(y)2</name>
</gene>
<dbReference type="Proteomes" id="UP000515162">
    <property type="component" value="Chromosome 3R"/>
</dbReference>
<dbReference type="GO" id="GO:0015031">
    <property type="term" value="P:protein transport"/>
    <property type="evidence" value="ECO:0007669"/>
    <property type="project" value="UniProtKB-KW"/>
</dbReference>
<comment type="function">
    <text evidence="1">Involved in mRNA export coupled transcription activation by association with both the AMEX and the SAGA complexes. The SAGA complex is a multiprotein complex that activates transcription by remodeling chromatin and mediating histone acetylation and deubiquitination. Within the SAGA complex, participates to a subcomplex that specifically deubiquitinates histone H2B. The SAGA complex is recruited to specific gene promoters by activators, where it is required for transcription. Required for nuclear receptor-mediated transactivation. Involved in transcription elongation by recruiting the THO complex onto nascent mRNA. The AMEX complex functions in docking export-competent ribonucleoprotein particles (mRNPs) to the nuclear entrance of the nuclear pore complex (nuclear basket). AMEX participates in mRNA export and accurate chromatin positioning in the nucleus by tethering genes to the nuclear periphery.</text>
</comment>
<evidence type="ECO:0000313" key="2">
    <source>
        <dbReference type="Proteomes" id="UP000515162"/>
    </source>
</evidence>
<keyword evidence="1" id="KW-0509">mRNA transport</keyword>
<dbReference type="CTD" id="50143"/>
<dbReference type="RefSeq" id="XP_033162220.1">
    <property type="nucleotide sequence ID" value="XM_033306329.1"/>
</dbReference>
<dbReference type="InterPro" id="IPR018783">
    <property type="entry name" value="TF_ENY2"/>
</dbReference>
<keyword evidence="1" id="KW-0804">Transcription</keyword>
<dbReference type="Pfam" id="PF10163">
    <property type="entry name" value="EnY2"/>
    <property type="match status" value="1"/>
</dbReference>
<dbReference type="Gene3D" id="1.10.246.140">
    <property type="match status" value="1"/>
</dbReference>
<dbReference type="PANTHER" id="PTHR12514">
    <property type="entry name" value="ENHANCER OF YELLOW 2 TRANSCRIPTION FACTOR"/>
    <property type="match status" value="1"/>
</dbReference>
<dbReference type="GO" id="GO:0006406">
    <property type="term" value="P:mRNA export from nucleus"/>
    <property type="evidence" value="ECO:0007669"/>
    <property type="project" value="UniProtKB-UniRule"/>
</dbReference>
<keyword evidence="1" id="KW-0811">Translocation</keyword>
<keyword evidence="2" id="KW-1185">Reference proteome</keyword>
<reference evidence="3" key="1">
    <citation type="submission" date="2025-08" db="UniProtKB">
        <authorList>
            <consortium name="RefSeq"/>
        </authorList>
    </citation>
    <scope>IDENTIFICATION</scope>
    <source>
        <strain evidence="3">Mau12</strain>
        <tissue evidence="3">Whole Body</tissue>
    </source>
</reference>
<comment type="subcellular location">
    <subcellularLocation>
        <location evidence="1">Nucleus</location>
        <location evidence="1">Nucleoplasm</location>
    </subcellularLocation>
    <subcellularLocation>
        <location evidence="1">Cytoplasm</location>
    </subcellularLocation>
</comment>
<proteinExistence type="inferred from homology"/>
<keyword evidence="1" id="KW-0805">Transcription regulation</keyword>
<dbReference type="GO" id="GO:0070390">
    <property type="term" value="C:transcription export complex 2"/>
    <property type="evidence" value="ECO:0007669"/>
    <property type="project" value="UniProtKB-UniRule"/>
</dbReference>
<keyword evidence="1" id="KW-0010">Activator</keyword>
<dbReference type="InterPro" id="IPR038212">
    <property type="entry name" value="TF_EnY2_sf"/>
</dbReference>
<accession>A0A6P8K0L9</accession>
<dbReference type="GO" id="GO:0000124">
    <property type="term" value="C:SAGA complex"/>
    <property type="evidence" value="ECO:0007669"/>
    <property type="project" value="UniProtKB-UniRule"/>
</dbReference>
<sequence length="99" mass="11493">MTQGKQKGILCHSENMPTLRRQDKKALKELLQTRLVECGWHKDIKEMIRNIIKERGVDNIDCDQLTAEIVPQARALVPEVIKNEIMMRVYAVLDNPFHP</sequence>
<evidence type="ECO:0000256" key="1">
    <source>
        <dbReference type="HAMAP-Rule" id="MF_03046"/>
    </source>
</evidence>
<dbReference type="GO" id="GO:0006368">
    <property type="term" value="P:transcription elongation by RNA polymerase II"/>
    <property type="evidence" value="ECO:0007669"/>
    <property type="project" value="UniProtKB-UniRule"/>
</dbReference>
<comment type="similarity">
    <text evidence="1">Belongs to the ENY2 family.</text>
</comment>
<dbReference type="AlphaFoldDB" id="A0A6P8K0L9"/>
<protein>
    <recommendedName>
        <fullName evidence="1">Enhancer of yellow 2 transcription factor</fullName>
    </recommendedName>
</protein>
<dbReference type="GO" id="GO:0006325">
    <property type="term" value="P:chromatin organization"/>
    <property type="evidence" value="ECO:0007669"/>
    <property type="project" value="UniProtKB-KW"/>
</dbReference>
<keyword evidence="1" id="KW-0963">Cytoplasm</keyword>
<dbReference type="GO" id="GO:0003713">
    <property type="term" value="F:transcription coactivator activity"/>
    <property type="evidence" value="ECO:0007669"/>
    <property type="project" value="UniProtKB-UniRule"/>
</dbReference>
<evidence type="ECO:0000313" key="3">
    <source>
        <dbReference type="RefSeq" id="XP_033162220.1"/>
    </source>
</evidence>
<name>A0A6P8K0L9_DROMA</name>
<dbReference type="GO" id="GO:0071819">
    <property type="term" value="C:DUBm complex"/>
    <property type="evidence" value="ECO:0007669"/>
    <property type="project" value="UniProtKB-UniRule"/>
</dbReference>
<keyword evidence="1" id="KW-0653">Protein transport</keyword>
<dbReference type="GeneID" id="117142387"/>